<protein>
    <recommendedName>
        <fullName evidence="1">SGNH hydrolase-type esterase domain-containing protein</fullName>
    </recommendedName>
</protein>
<dbReference type="InterPro" id="IPR013830">
    <property type="entry name" value="SGNH_hydro"/>
</dbReference>
<dbReference type="InterPro" id="IPR036514">
    <property type="entry name" value="SGNH_hydro_sf"/>
</dbReference>
<dbReference type="CDD" id="cd00229">
    <property type="entry name" value="SGNH_hydrolase"/>
    <property type="match status" value="1"/>
</dbReference>
<dbReference type="Proteomes" id="UP001152759">
    <property type="component" value="Chromosome 4"/>
</dbReference>
<keyword evidence="3" id="KW-1185">Reference proteome</keyword>
<organism evidence="2 3">
    <name type="scientific">Bemisia tabaci</name>
    <name type="common">Sweetpotato whitefly</name>
    <name type="synonym">Aleurodes tabaci</name>
    <dbReference type="NCBI Taxonomy" id="7038"/>
    <lineage>
        <taxon>Eukaryota</taxon>
        <taxon>Metazoa</taxon>
        <taxon>Ecdysozoa</taxon>
        <taxon>Arthropoda</taxon>
        <taxon>Hexapoda</taxon>
        <taxon>Insecta</taxon>
        <taxon>Pterygota</taxon>
        <taxon>Neoptera</taxon>
        <taxon>Paraneoptera</taxon>
        <taxon>Hemiptera</taxon>
        <taxon>Sternorrhyncha</taxon>
        <taxon>Aleyrodoidea</taxon>
        <taxon>Aleyrodidae</taxon>
        <taxon>Aleyrodinae</taxon>
        <taxon>Bemisia</taxon>
    </lineage>
</organism>
<feature type="domain" description="SGNH hydrolase-type esterase" evidence="1">
    <location>
        <begin position="20"/>
        <end position="174"/>
    </location>
</feature>
<dbReference type="EMBL" id="OU963865">
    <property type="protein sequence ID" value="CAH0388261.1"/>
    <property type="molecule type" value="Genomic_DNA"/>
</dbReference>
<reference evidence="2" key="1">
    <citation type="submission" date="2021-12" db="EMBL/GenBank/DDBJ databases">
        <authorList>
            <person name="King R."/>
        </authorList>
    </citation>
    <scope>NUCLEOTIDE SEQUENCE</scope>
</reference>
<evidence type="ECO:0000313" key="2">
    <source>
        <dbReference type="EMBL" id="CAH0388261.1"/>
    </source>
</evidence>
<dbReference type="PANTHER" id="PTHR30383">
    <property type="entry name" value="THIOESTERASE 1/PROTEASE 1/LYSOPHOSPHOLIPASE L1"/>
    <property type="match status" value="1"/>
</dbReference>
<evidence type="ECO:0000313" key="3">
    <source>
        <dbReference type="Proteomes" id="UP001152759"/>
    </source>
</evidence>
<name>A0A9P0AAD0_BEMTA</name>
<dbReference type="Pfam" id="PF13472">
    <property type="entry name" value="Lipase_GDSL_2"/>
    <property type="match status" value="1"/>
</dbReference>
<dbReference type="AlphaFoldDB" id="A0A9P0AAD0"/>
<sequence length="188" mass="21095">MLVLLGASNLRRMHEAFGSYGVPVTSLSVGGATVSPIKQNNLFNKLTEYLERRSCNDGDDIIILGGTNDFLSNVAISEIKKNYRKIVELAADNFNRVILAKVPPIPSLTREDNRVIAEFNEWLKAIGSLNPQCILVAETWDPFVEKGKEYPNMSLYESYYENGGYDMIHLNKDGLLILRDVLLKAKVE</sequence>
<dbReference type="InterPro" id="IPR051532">
    <property type="entry name" value="Ester_Hydrolysis_Enzymes"/>
</dbReference>
<accession>A0A9P0AAD0</accession>
<dbReference type="SUPFAM" id="SSF52266">
    <property type="entry name" value="SGNH hydrolase"/>
    <property type="match status" value="1"/>
</dbReference>
<gene>
    <name evidence="2" type="ORF">BEMITA_LOCUS7183</name>
</gene>
<dbReference type="Gene3D" id="3.40.50.1110">
    <property type="entry name" value="SGNH hydrolase"/>
    <property type="match status" value="1"/>
</dbReference>
<proteinExistence type="predicted"/>
<evidence type="ECO:0000259" key="1">
    <source>
        <dbReference type="Pfam" id="PF13472"/>
    </source>
</evidence>